<keyword evidence="2" id="KW-0282">Flagellum</keyword>
<dbReference type="Gene3D" id="2.60.40.4070">
    <property type="match status" value="1"/>
</dbReference>
<evidence type="ECO:0000313" key="2">
    <source>
        <dbReference type="EMBL" id="WPY01328.1"/>
    </source>
</evidence>
<organism evidence="2 3">
    <name type="scientific">Candidatus Trichorickettsia mobilis</name>
    <dbReference type="NCBI Taxonomy" id="1346319"/>
    <lineage>
        <taxon>Bacteria</taxon>
        <taxon>Pseudomonadati</taxon>
        <taxon>Pseudomonadota</taxon>
        <taxon>Alphaproteobacteria</taxon>
        <taxon>Rickettsiales</taxon>
        <taxon>Rickettsiaceae</taxon>
        <taxon>Rickettsieae</taxon>
        <taxon>Candidatus Trichorickettsia</taxon>
    </lineage>
</organism>
<dbReference type="Pfam" id="PF13860">
    <property type="entry name" value="FlgD_ig"/>
    <property type="match status" value="1"/>
</dbReference>
<proteinExistence type="predicted"/>
<evidence type="ECO:0000259" key="1">
    <source>
        <dbReference type="Pfam" id="PF13860"/>
    </source>
</evidence>
<dbReference type="RefSeq" id="WP_323738108.1">
    <property type="nucleotide sequence ID" value="NZ_CP112932.1"/>
</dbReference>
<gene>
    <name evidence="2" type="ORF">Trichorick_01238</name>
</gene>
<accession>A0ABZ0UWE6</accession>
<keyword evidence="3" id="KW-1185">Reference proteome</keyword>
<keyword evidence="2" id="KW-0969">Cilium</keyword>
<evidence type="ECO:0000313" key="3">
    <source>
        <dbReference type="Proteomes" id="UP001326613"/>
    </source>
</evidence>
<protein>
    <submittedName>
        <fullName evidence="2">Flagellar basal body rod synthesis FlgD</fullName>
    </submittedName>
</protein>
<feature type="domain" description="FlgD/Vpr Ig-like" evidence="1">
    <location>
        <begin position="162"/>
        <end position="212"/>
    </location>
</feature>
<dbReference type="EMBL" id="CP112932">
    <property type="protein sequence ID" value="WPY01328.1"/>
    <property type="molecule type" value="Genomic_DNA"/>
</dbReference>
<name>A0ABZ0UWE6_9RICK</name>
<dbReference type="Proteomes" id="UP001326613">
    <property type="component" value="Chromosome"/>
</dbReference>
<sequence>MKVLNPRQTGLAESLLAEKTFGGKRQANHSSAYNKLNQNDSFEAAMEQLEKVTRDFERTVMASFKHQNIIGMLSGDGSGGNNDSQQKGIMDLSKMTVDIAQNKTLINQMQRLVESNEQSQIDLYMGKEVYYDDTIRNYSGNDITFDYELKYGNFPQGTNISARISIFDANGRVVFNGKCNNNNGSNKFLWNGRDDKGQEVAEGKYRMEVSASATLAGSKATLPINVTSSLSGVVDGIRVSDGKRLLVVNDKLVDPDNITEYKNVKADNEAISVSASADLIGMQATIDLSVVRVVEGKGELIYDNQVQIEHPGDVRVDITDKNGKPLTTIIYNEPLLAGVGTLELDAKKHKLDDGEYNYTLYVKDNDSQQNIQLGKVKLVDVTGVDIKNKKIIAGSATYPLANITGIIGESREERFLTGLAASYIGTQVEYENSNFNHNSGDQFTREVRIQKPAEGQRLGDAVLKIYKGEQLVAEVLKPAGELYYQGQELTPRYDELDLAGQTMVNNYIKDKFLIQGFNQYTDLNLDRQIAVAPYVGPYINTEFRAGNIFKQGQAHDEATRLKNREIVEFHWDGRRIDGLLAENGEYRYEVHTTTVDNITNIITSTKVSTITNDLIKSSIVENGQLSFELASGRTITDKQILAIKS</sequence>
<keyword evidence="2" id="KW-0966">Cell projection</keyword>
<reference evidence="2 3" key="1">
    <citation type="submission" date="2022-10" db="EMBL/GenBank/DDBJ databases">
        <title>Host association and intracellularity evolved multiple times independently in the Rickettsiales.</title>
        <authorList>
            <person name="Castelli M."/>
            <person name="Nardi T."/>
            <person name="Gammuto L."/>
            <person name="Bellinzona G."/>
            <person name="Sabaneyeva E."/>
            <person name="Potekhin A."/>
            <person name="Serra V."/>
            <person name="Petroni G."/>
            <person name="Sassera D."/>
        </authorList>
    </citation>
    <scope>NUCLEOTIDE SEQUENCE [LARGE SCALE GENOMIC DNA]</scope>
    <source>
        <strain evidence="2 3">Kr 154-4</strain>
    </source>
</reference>
<dbReference type="InterPro" id="IPR025965">
    <property type="entry name" value="FlgD/Vpr_Ig-like"/>
</dbReference>